<evidence type="ECO:0000313" key="2">
    <source>
        <dbReference type="EMBL" id="MFH8590163.1"/>
    </source>
</evidence>
<proteinExistence type="predicted"/>
<dbReference type="Proteomes" id="UP001610990">
    <property type="component" value="Unassembled WGS sequence"/>
</dbReference>
<evidence type="ECO:0000259" key="1">
    <source>
        <dbReference type="Pfam" id="PF00668"/>
    </source>
</evidence>
<feature type="non-terminal residue" evidence="2">
    <location>
        <position position="436"/>
    </location>
</feature>
<dbReference type="CDD" id="cd19540">
    <property type="entry name" value="LCL_NRPS-like"/>
    <property type="match status" value="1"/>
</dbReference>
<accession>A0ABW7RSM1</accession>
<gene>
    <name evidence="2" type="ORF">ACH4GP_38320</name>
</gene>
<dbReference type="InterPro" id="IPR001242">
    <property type="entry name" value="Condensation_dom"/>
</dbReference>
<feature type="domain" description="Condensation" evidence="1">
    <location>
        <begin position="1"/>
        <end position="429"/>
    </location>
</feature>
<reference evidence="2 3" key="1">
    <citation type="submission" date="2024-10" db="EMBL/GenBank/DDBJ databases">
        <title>The Natural Products Discovery Center: Release of the First 8490 Sequenced Strains for Exploring Actinobacteria Biosynthetic Diversity.</title>
        <authorList>
            <person name="Kalkreuter E."/>
            <person name="Kautsar S.A."/>
            <person name="Yang D."/>
            <person name="Bader C.D."/>
            <person name="Teijaro C.N."/>
            <person name="Fluegel L."/>
            <person name="Davis C.M."/>
            <person name="Simpson J.R."/>
            <person name="Lauterbach L."/>
            <person name="Steele A.D."/>
            <person name="Gui C."/>
            <person name="Meng S."/>
            <person name="Li G."/>
            <person name="Viehrig K."/>
            <person name="Ye F."/>
            <person name="Su P."/>
            <person name="Kiefer A.F."/>
            <person name="Nichols A."/>
            <person name="Cepeda A.J."/>
            <person name="Yan W."/>
            <person name="Fan B."/>
            <person name="Jiang Y."/>
            <person name="Adhikari A."/>
            <person name="Zheng C.-J."/>
            <person name="Schuster L."/>
            <person name="Cowan T.M."/>
            <person name="Smanski M.J."/>
            <person name="Chevrette M.G."/>
            <person name="De Carvalho L.P.S."/>
            <person name="Shen B."/>
        </authorList>
    </citation>
    <scope>NUCLEOTIDE SEQUENCE [LARGE SCALE GENOMIC DNA]</scope>
    <source>
        <strain evidence="2 3">NPDC018013</strain>
    </source>
</reference>
<dbReference type="InterPro" id="IPR023213">
    <property type="entry name" value="CAT-like_dom_sf"/>
</dbReference>
<dbReference type="Pfam" id="PF00668">
    <property type="entry name" value="Condensation"/>
    <property type="match status" value="1"/>
</dbReference>
<evidence type="ECO:0000313" key="3">
    <source>
        <dbReference type="Proteomes" id="UP001610990"/>
    </source>
</evidence>
<dbReference type="PANTHER" id="PTHR45398:SF1">
    <property type="entry name" value="ENZYME, PUTATIVE (JCVI)-RELATED"/>
    <property type="match status" value="1"/>
</dbReference>
<dbReference type="PANTHER" id="PTHR45398">
    <property type="match status" value="1"/>
</dbReference>
<organism evidence="2 3">
    <name type="scientific">Streptomyces celluloflavus</name>
    <dbReference type="NCBI Taxonomy" id="58344"/>
    <lineage>
        <taxon>Bacteria</taxon>
        <taxon>Bacillati</taxon>
        <taxon>Actinomycetota</taxon>
        <taxon>Actinomycetes</taxon>
        <taxon>Kitasatosporales</taxon>
        <taxon>Streptomycetaceae</taxon>
        <taxon>Streptomyces</taxon>
    </lineage>
</organism>
<comment type="caution">
    <text evidence="2">The sequence shown here is derived from an EMBL/GenBank/DDBJ whole genome shotgun (WGS) entry which is preliminary data.</text>
</comment>
<keyword evidence="3" id="KW-1185">Reference proteome</keyword>
<sequence length="436" mass="48349">MIPLSFAQRRLWFLHRLEGPSATYNMPWALRLRGRLDVEALRAALADVIERHESLRTVFPETDGEPYQHILEPDEARPELPVVPVTEPELRPALDAAARHGFDLSTEVPVRAGLFRLADDEHVLLLLIHHIASDGWSFAPLSRDLMTSYAARCEGRAAELPELPVQYADYTLWQQDLLGDEDDPNSLLSRQVTYWKEQLAGIPEQTALPTDRPRPATASYRGDVVTFEWDAELHRKLSELARAEGASLFMVLQAGLAVLLSRLGAGDDIPIGTPVAGRTDRALDDLVGFFVNTLVMRTDTSGNPSFRELLGRVRETALAAYENQDVPFDHLVEVLNPDRSPNHHPLFQVLLALQNFAAQESGQPGLDITPEHAPTGTARFDLYFDITERVEAAGGPGGLAGFVEFSTDVFDRVSVERLVGRFERVLWGVVGDVGGL</sequence>
<dbReference type="SUPFAM" id="SSF52777">
    <property type="entry name" value="CoA-dependent acyltransferases"/>
    <property type="match status" value="2"/>
</dbReference>
<dbReference type="RefSeq" id="WP_397677216.1">
    <property type="nucleotide sequence ID" value="NZ_JBIRGH010000058.1"/>
</dbReference>
<dbReference type="EMBL" id="JBIRGH010000058">
    <property type="protein sequence ID" value="MFH8590163.1"/>
    <property type="molecule type" value="Genomic_DNA"/>
</dbReference>
<name>A0ABW7RSM1_9ACTN</name>
<protein>
    <submittedName>
        <fullName evidence="2">Condensation domain-containing protein</fullName>
    </submittedName>
</protein>
<dbReference type="Gene3D" id="3.30.559.30">
    <property type="entry name" value="Nonribosomal peptide synthetase, condensation domain"/>
    <property type="match status" value="1"/>
</dbReference>
<dbReference type="Gene3D" id="3.30.559.10">
    <property type="entry name" value="Chloramphenicol acetyltransferase-like domain"/>
    <property type="match status" value="1"/>
</dbReference>